<dbReference type="OrthoDB" id="1918054at2759"/>
<reference evidence="2 3" key="1">
    <citation type="journal article" date="2019" name="Plant Biotechnol. J.">
        <title>The red bayberry genome and genetic basis of sex determination.</title>
        <authorList>
            <person name="Jia H.M."/>
            <person name="Jia H.J."/>
            <person name="Cai Q.L."/>
            <person name="Wang Y."/>
            <person name="Zhao H.B."/>
            <person name="Yang W.F."/>
            <person name="Wang G.Y."/>
            <person name="Li Y.H."/>
            <person name="Zhan D.L."/>
            <person name="Shen Y.T."/>
            <person name="Niu Q.F."/>
            <person name="Chang L."/>
            <person name="Qiu J."/>
            <person name="Zhao L."/>
            <person name="Xie H.B."/>
            <person name="Fu W.Y."/>
            <person name="Jin J."/>
            <person name="Li X.W."/>
            <person name="Jiao Y."/>
            <person name="Zhou C.C."/>
            <person name="Tu T."/>
            <person name="Chai C.Y."/>
            <person name="Gao J.L."/>
            <person name="Fan L.J."/>
            <person name="van de Weg E."/>
            <person name="Wang J.Y."/>
            <person name="Gao Z.S."/>
        </authorList>
    </citation>
    <scope>NUCLEOTIDE SEQUENCE [LARGE SCALE GENOMIC DNA]</scope>
    <source>
        <tissue evidence="2">Leaves</tissue>
    </source>
</reference>
<accession>A0A6A1W136</accession>
<comment type="caution">
    <text evidence="2">The sequence shown here is derived from an EMBL/GenBank/DDBJ whole genome shotgun (WGS) entry which is preliminary data.</text>
</comment>
<name>A0A6A1W136_9ROSI</name>
<protein>
    <recommendedName>
        <fullName evidence="4">Protein LITTLE ZIPPER 2</fullName>
    </recommendedName>
</protein>
<evidence type="ECO:0000313" key="2">
    <source>
        <dbReference type="EMBL" id="KAB1218932.1"/>
    </source>
</evidence>
<evidence type="ECO:0000313" key="3">
    <source>
        <dbReference type="Proteomes" id="UP000516437"/>
    </source>
</evidence>
<evidence type="ECO:0008006" key="4">
    <source>
        <dbReference type="Google" id="ProtNLM"/>
    </source>
</evidence>
<dbReference type="InterPro" id="IPR039312">
    <property type="entry name" value="ZPR"/>
</dbReference>
<feature type="region of interest" description="Disordered" evidence="1">
    <location>
        <begin position="1"/>
        <end position="28"/>
    </location>
</feature>
<gene>
    <name evidence="2" type="ORF">CJ030_MR3G015152</name>
</gene>
<organism evidence="2 3">
    <name type="scientific">Morella rubra</name>
    <name type="common">Chinese bayberry</name>
    <dbReference type="NCBI Taxonomy" id="262757"/>
    <lineage>
        <taxon>Eukaryota</taxon>
        <taxon>Viridiplantae</taxon>
        <taxon>Streptophyta</taxon>
        <taxon>Embryophyta</taxon>
        <taxon>Tracheophyta</taxon>
        <taxon>Spermatophyta</taxon>
        <taxon>Magnoliopsida</taxon>
        <taxon>eudicotyledons</taxon>
        <taxon>Gunneridae</taxon>
        <taxon>Pentapetalae</taxon>
        <taxon>rosids</taxon>
        <taxon>fabids</taxon>
        <taxon>Fagales</taxon>
        <taxon>Myricaceae</taxon>
        <taxon>Morella</taxon>
    </lineage>
</organism>
<dbReference type="Proteomes" id="UP000516437">
    <property type="component" value="Chromosome 3"/>
</dbReference>
<dbReference type="EMBL" id="RXIC02000021">
    <property type="protein sequence ID" value="KAB1218932.1"/>
    <property type="molecule type" value="Genomic_DNA"/>
</dbReference>
<dbReference type="PANTHER" id="PTHR33601:SF22">
    <property type="entry name" value="PROTEIN LITTLE ZIPPER 1"/>
    <property type="match status" value="1"/>
</dbReference>
<dbReference type="AlphaFoldDB" id="A0A6A1W136"/>
<dbReference type="PANTHER" id="PTHR33601">
    <property type="entry name" value="PROTEIN LITTLE ZIPPER 4"/>
    <property type="match status" value="1"/>
</dbReference>
<keyword evidence="3" id="KW-1185">Reference proteome</keyword>
<evidence type="ECO:0000256" key="1">
    <source>
        <dbReference type="SAM" id="MobiDB-lite"/>
    </source>
</evidence>
<sequence>MCINSSSIPRSPLRPNFSHPQPSKRQNLRIGCLSRRRRLLKEAKEKRRMRIVKTQMEIKNLKLYMKNRSIIEENEMLRQKVLLLHEEHQTLLFQLQKRLSQE</sequence>
<proteinExistence type="predicted"/>